<evidence type="ECO:0000313" key="10">
    <source>
        <dbReference type="Proteomes" id="UP000094336"/>
    </source>
</evidence>
<gene>
    <name evidence="9" type="ORF">BABINDRAFT_160411</name>
</gene>
<dbReference type="GO" id="GO:0005524">
    <property type="term" value="F:ATP binding"/>
    <property type="evidence" value="ECO:0007669"/>
    <property type="project" value="UniProtKB-KW"/>
</dbReference>
<accession>A0A1E3QTI3</accession>
<keyword evidence="6" id="KW-0067">ATP-binding</keyword>
<dbReference type="GO" id="GO:0040020">
    <property type="term" value="P:regulation of meiotic nuclear division"/>
    <property type="evidence" value="ECO:0007669"/>
    <property type="project" value="EnsemblFungi"/>
</dbReference>
<keyword evidence="3" id="KW-0808">Transferase</keyword>
<dbReference type="Proteomes" id="UP000094336">
    <property type="component" value="Unassembled WGS sequence"/>
</dbReference>
<proteinExistence type="inferred from homology"/>
<dbReference type="PANTHER" id="PTHR24055">
    <property type="entry name" value="MITOGEN-ACTIVATED PROTEIN KINASE"/>
    <property type="match status" value="1"/>
</dbReference>
<protein>
    <recommendedName>
        <fullName evidence="8">Protein kinase domain-containing protein</fullName>
    </recommendedName>
</protein>
<dbReference type="Gene3D" id="3.30.200.20">
    <property type="entry name" value="Phosphorylase Kinase, domain 1"/>
    <property type="match status" value="1"/>
</dbReference>
<feature type="region of interest" description="Disordered" evidence="7">
    <location>
        <begin position="684"/>
        <end position="706"/>
    </location>
</feature>
<dbReference type="InterPro" id="IPR000719">
    <property type="entry name" value="Prot_kinase_dom"/>
</dbReference>
<dbReference type="EMBL" id="KV454428">
    <property type="protein sequence ID" value="ODQ80988.1"/>
    <property type="molecule type" value="Genomic_DNA"/>
</dbReference>
<dbReference type="Gene3D" id="1.10.510.10">
    <property type="entry name" value="Transferase(Phosphotransferase) domain 1"/>
    <property type="match status" value="1"/>
</dbReference>
<evidence type="ECO:0000256" key="1">
    <source>
        <dbReference type="ARBA" id="ARBA00006485"/>
    </source>
</evidence>
<keyword evidence="10" id="KW-1185">Reference proteome</keyword>
<dbReference type="GeneID" id="30146066"/>
<reference evidence="10" key="1">
    <citation type="submission" date="2016-05" db="EMBL/GenBank/DDBJ databases">
        <title>Comparative genomics of biotechnologically important yeasts.</title>
        <authorList>
            <consortium name="DOE Joint Genome Institute"/>
            <person name="Riley R."/>
            <person name="Haridas S."/>
            <person name="Wolfe K.H."/>
            <person name="Lopes M.R."/>
            <person name="Hittinger C.T."/>
            <person name="Goker M."/>
            <person name="Salamov A."/>
            <person name="Wisecaver J."/>
            <person name="Long T.M."/>
            <person name="Aerts A.L."/>
            <person name="Barry K."/>
            <person name="Choi C."/>
            <person name="Clum A."/>
            <person name="Coughlan A.Y."/>
            <person name="Deshpande S."/>
            <person name="Douglass A.P."/>
            <person name="Hanson S.J."/>
            <person name="Klenk H.-P."/>
            <person name="Labutti K."/>
            <person name="Lapidus A."/>
            <person name="Lindquist E."/>
            <person name="Lipzen A."/>
            <person name="Meier-Kolthoff J.P."/>
            <person name="Ohm R.A."/>
            <person name="Otillar R.P."/>
            <person name="Pangilinan J."/>
            <person name="Peng Y."/>
            <person name="Rokas A."/>
            <person name="Rosa C.A."/>
            <person name="Scheuner C."/>
            <person name="Sibirny A.A."/>
            <person name="Slot J.C."/>
            <person name="Stielow J.B."/>
            <person name="Sun H."/>
            <person name="Kurtzman C.P."/>
            <person name="Blackwell M."/>
            <person name="Grigoriev I.V."/>
            <person name="Jeffries T.W."/>
        </authorList>
    </citation>
    <scope>NUCLEOTIDE SEQUENCE [LARGE SCALE GENOMIC DNA]</scope>
    <source>
        <strain evidence="10">NRRL Y-12698</strain>
    </source>
</reference>
<dbReference type="RefSeq" id="XP_018986316.1">
    <property type="nucleotide sequence ID" value="XM_019128213.1"/>
</dbReference>
<dbReference type="CDD" id="cd07830">
    <property type="entry name" value="STKc_MAK_like"/>
    <property type="match status" value="1"/>
</dbReference>
<dbReference type="InterPro" id="IPR008271">
    <property type="entry name" value="Ser/Thr_kinase_AS"/>
</dbReference>
<keyword evidence="2" id="KW-0723">Serine/threonine-protein kinase</keyword>
<dbReference type="AlphaFoldDB" id="A0A1E3QTI3"/>
<dbReference type="PROSITE" id="PS00108">
    <property type="entry name" value="PROTEIN_KINASE_ST"/>
    <property type="match status" value="1"/>
</dbReference>
<keyword evidence="5" id="KW-0418">Kinase</keyword>
<dbReference type="Pfam" id="PF00069">
    <property type="entry name" value="Pkinase"/>
    <property type="match status" value="1"/>
</dbReference>
<dbReference type="OrthoDB" id="2158884at2759"/>
<dbReference type="SMART" id="SM00220">
    <property type="entry name" value="S_TKc"/>
    <property type="match status" value="1"/>
</dbReference>
<evidence type="ECO:0000259" key="8">
    <source>
        <dbReference type="PROSITE" id="PS50011"/>
    </source>
</evidence>
<dbReference type="PROSITE" id="PS50011">
    <property type="entry name" value="PROTEIN_KINASE_DOM"/>
    <property type="match status" value="1"/>
</dbReference>
<dbReference type="FunFam" id="1.10.510.10:FF:000624">
    <property type="entry name" value="Mitogen-activated protein kinase"/>
    <property type="match status" value="1"/>
</dbReference>
<sequence length="706" mass="79568">MANIQATIPKDIHDPPTEIPLRTFANRYQVISNLGNGSFGSVTLAKFRGDFDNLIGFDNHKVGTLLEPTLDQQKHNNSLVAIKTMNKKLPSLNDYTRVKEIKFILSIPSHPNLVQIYELFIDSSRFQLHIVMECMNQNLYQLIKARKHSFFSPATLKSILSQILDAIRHIHKYDYFHRDIKPENILVMPAQDYYGDKSSIPELRKGDNYIIKLADYGLARHVENTRSYTSYVSTRWYRSPEILLRKKWYSRPVDIWAFGTVAVEIATFRPLFPGSNELDQTWRVLEVLGSPDFKCSGDKQALPLGGSWDEAQPLAAKLGFHLPVTKGVVMDNVLPVGNTDLADVVDACLTWNPAARATVDDLCRMSYFKGTVLDGPYQTPAKSRPKSSCSPGGRNSLTKNLLLAGIPNMPSMPSSANKRLRHSALYENHSSIPIKVGTTDAALREAVLTNSSPKIRGGPFEQSVLPTLDENYNMSNHSGQTEGTNDKPVHITSDFLNSFPEVVDCRTTSVYHPDFQDFGGIHNFTQQEFHGENEHAIYDPCEVELSMSEFLAEYKEMQENEKTQKFMNDVVNLNDTPPELGVDEEDENAIDMDENEMPSTGDLHRKFHLHPFPEPLVSHERNLFDLYDSFQPVNDYTWSLECKGVDSIAALGNSTKLQTGIEAIPRVALLPSNLSNFTFVSHHEEFDGENPPQHGSPSGLSYERRM</sequence>
<evidence type="ECO:0000256" key="2">
    <source>
        <dbReference type="ARBA" id="ARBA00022527"/>
    </source>
</evidence>
<evidence type="ECO:0000256" key="3">
    <source>
        <dbReference type="ARBA" id="ARBA00022679"/>
    </source>
</evidence>
<evidence type="ECO:0000313" key="9">
    <source>
        <dbReference type="EMBL" id="ODQ80988.1"/>
    </source>
</evidence>
<feature type="domain" description="Protein kinase" evidence="8">
    <location>
        <begin position="28"/>
        <end position="368"/>
    </location>
</feature>
<dbReference type="SUPFAM" id="SSF56112">
    <property type="entry name" value="Protein kinase-like (PK-like)"/>
    <property type="match status" value="1"/>
</dbReference>
<evidence type="ECO:0000256" key="4">
    <source>
        <dbReference type="ARBA" id="ARBA00022741"/>
    </source>
</evidence>
<dbReference type="GO" id="GO:0005634">
    <property type="term" value="C:nucleus"/>
    <property type="evidence" value="ECO:0007669"/>
    <property type="project" value="EnsemblFungi"/>
</dbReference>
<dbReference type="GO" id="GO:0004674">
    <property type="term" value="F:protein serine/threonine kinase activity"/>
    <property type="evidence" value="ECO:0007669"/>
    <property type="project" value="UniProtKB-KW"/>
</dbReference>
<evidence type="ECO:0000256" key="6">
    <source>
        <dbReference type="ARBA" id="ARBA00022840"/>
    </source>
</evidence>
<evidence type="ECO:0000256" key="7">
    <source>
        <dbReference type="SAM" id="MobiDB-lite"/>
    </source>
</evidence>
<dbReference type="InterPro" id="IPR011009">
    <property type="entry name" value="Kinase-like_dom_sf"/>
</dbReference>
<dbReference type="InterPro" id="IPR050117">
    <property type="entry name" value="MAPK"/>
</dbReference>
<organism evidence="9 10">
    <name type="scientific">Babjeviella inositovora NRRL Y-12698</name>
    <dbReference type="NCBI Taxonomy" id="984486"/>
    <lineage>
        <taxon>Eukaryota</taxon>
        <taxon>Fungi</taxon>
        <taxon>Dikarya</taxon>
        <taxon>Ascomycota</taxon>
        <taxon>Saccharomycotina</taxon>
        <taxon>Pichiomycetes</taxon>
        <taxon>Serinales incertae sedis</taxon>
        <taxon>Babjeviella</taxon>
    </lineage>
</organism>
<comment type="similarity">
    <text evidence="1">Belongs to the protein kinase superfamily. CMGC Ser/Thr protein kinase family. CDC2/CDKX subfamily.</text>
</comment>
<name>A0A1E3QTI3_9ASCO</name>
<dbReference type="STRING" id="984486.A0A1E3QTI3"/>
<evidence type="ECO:0000256" key="5">
    <source>
        <dbReference type="ARBA" id="ARBA00022777"/>
    </source>
</evidence>
<keyword evidence="4" id="KW-0547">Nucleotide-binding</keyword>